<accession>A0AAD7BV44</accession>
<evidence type="ECO:0000313" key="2">
    <source>
        <dbReference type="EMBL" id="KAJ7631540.1"/>
    </source>
</evidence>
<feature type="compositionally biased region" description="Basic and acidic residues" evidence="1">
    <location>
        <begin position="52"/>
        <end position="71"/>
    </location>
</feature>
<dbReference type="AlphaFoldDB" id="A0AAD7BV44"/>
<organism evidence="2 3">
    <name type="scientific">Mycena rosella</name>
    <name type="common">Pink bonnet</name>
    <name type="synonym">Agaricus rosellus</name>
    <dbReference type="NCBI Taxonomy" id="1033263"/>
    <lineage>
        <taxon>Eukaryota</taxon>
        <taxon>Fungi</taxon>
        <taxon>Dikarya</taxon>
        <taxon>Basidiomycota</taxon>
        <taxon>Agaricomycotina</taxon>
        <taxon>Agaricomycetes</taxon>
        <taxon>Agaricomycetidae</taxon>
        <taxon>Agaricales</taxon>
        <taxon>Marasmiineae</taxon>
        <taxon>Mycenaceae</taxon>
        <taxon>Mycena</taxon>
    </lineage>
</organism>
<protein>
    <submittedName>
        <fullName evidence="2">Uncharacterized protein</fullName>
    </submittedName>
</protein>
<name>A0AAD7BV44_MYCRO</name>
<proteinExistence type="predicted"/>
<dbReference type="Proteomes" id="UP001221757">
    <property type="component" value="Unassembled WGS sequence"/>
</dbReference>
<dbReference type="EMBL" id="JARKIE010000511">
    <property type="protein sequence ID" value="KAJ7631540.1"/>
    <property type="molecule type" value="Genomic_DNA"/>
</dbReference>
<evidence type="ECO:0000313" key="3">
    <source>
        <dbReference type="Proteomes" id="UP001221757"/>
    </source>
</evidence>
<keyword evidence="3" id="KW-1185">Reference proteome</keyword>
<reference evidence="2" key="1">
    <citation type="submission" date="2023-03" db="EMBL/GenBank/DDBJ databases">
        <title>Massive genome expansion in bonnet fungi (Mycena s.s.) driven by repeated elements and novel gene families across ecological guilds.</title>
        <authorList>
            <consortium name="Lawrence Berkeley National Laboratory"/>
            <person name="Harder C.B."/>
            <person name="Miyauchi S."/>
            <person name="Viragh M."/>
            <person name="Kuo A."/>
            <person name="Thoen E."/>
            <person name="Andreopoulos B."/>
            <person name="Lu D."/>
            <person name="Skrede I."/>
            <person name="Drula E."/>
            <person name="Henrissat B."/>
            <person name="Morin E."/>
            <person name="Kohler A."/>
            <person name="Barry K."/>
            <person name="LaButti K."/>
            <person name="Morin E."/>
            <person name="Salamov A."/>
            <person name="Lipzen A."/>
            <person name="Mereny Z."/>
            <person name="Hegedus B."/>
            <person name="Baldrian P."/>
            <person name="Stursova M."/>
            <person name="Weitz H."/>
            <person name="Taylor A."/>
            <person name="Grigoriev I.V."/>
            <person name="Nagy L.G."/>
            <person name="Martin F."/>
            <person name="Kauserud H."/>
        </authorList>
    </citation>
    <scope>NUCLEOTIDE SEQUENCE</scope>
    <source>
        <strain evidence="2">CBHHK067</strain>
    </source>
</reference>
<comment type="caution">
    <text evidence="2">The sequence shown here is derived from an EMBL/GenBank/DDBJ whole genome shotgun (WGS) entry which is preliminary data.</text>
</comment>
<evidence type="ECO:0000256" key="1">
    <source>
        <dbReference type="SAM" id="MobiDB-lite"/>
    </source>
</evidence>
<feature type="region of interest" description="Disordered" evidence="1">
    <location>
        <begin position="52"/>
        <end position="94"/>
    </location>
</feature>
<sequence length="131" mass="14582">MAWHASALPRHHGPPRDSAATSAAPQLTVNGIPALRTASAEVWSLTSFAARHQEEQRREFRQRAADRRRACDVQFPTAPGPCTSKPRKRDSRREKYVGCDLSQMANSESKLLLEDGREVGGDMLRKETGNE</sequence>
<gene>
    <name evidence="2" type="ORF">B0H17DRAFT_538109</name>
</gene>
<feature type="region of interest" description="Disordered" evidence="1">
    <location>
        <begin position="1"/>
        <end position="25"/>
    </location>
</feature>